<feature type="non-terminal residue" evidence="7">
    <location>
        <position position="477"/>
    </location>
</feature>
<evidence type="ECO:0000256" key="3">
    <source>
        <dbReference type="ARBA" id="ARBA00022842"/>
    </source>
</evidence>
<evidence type="ECO:0000256" key="6">
    <source>
        <dbReference type="SAM" id="Phobius"/>
    </source>
</evidence>
<comment type="subcellular location">
    <subcellularLocation>
        <location evidence="1">Membrane</location>
    </subcellularLocation>
</comment>
<keyword evidence="3" id="KW-0460">Magnesium</keyword>
<feature type="transmembrane region" description="Helical" evidence="6">
    <location>
        <begin position="70"/>
        <end position="90"/>
    </location>
</feature>
<dbReference type="InterPro" id="IPR023299">
    <property type="entry name" value="ATPase_P-typ_cyto_dom_N"/>
</dbReference>
<dbReference type="InterPro" id="IPR036412">
    <property type="entry name" value="HAD-like_sf"/>
</dbReference>
<dbReference type="Gene3D" id="3.40.50.1000">
    <property type="entry name" value="HAD superfamily/HAD-like"/>
    <property type="match status" value="1"/>
</dbReference>
<feature type="transmembrane region" description="Helical" evidence="6">
    <location>
        <begin position="113"/>
        <end position="146"/>
    </location>
</feature>
<dbReference type="InterPro" id="IPR001757">
    <property type="entry name" value="P_typ_ATPase"/>
</dbReference>
<dbReference type="Gene3D" id="1.20.1110.10">
    <property type="entry name" value="Calcium-transporting ATPase, transmembrane domain"/>
    <property type="match status" value="1"/>
</dbReference>
<dbReference type="SUPFAM" id="SSF81665">
    <property type="entry name" value="Calcium ATPase, transmembrane domain M"/>
    <property type="match status" value="1"/>
</dbReference>
<keyword evidence="8" id="KW-1185">Reference proteome</keyword>
<sequence length="477" mass="52155">MTGESDHVEVNGNQNPFLLSGTKVADGYARMLVTSVGMNTTWGQMMCQISRDTNDETPLQARLNKLTSSIGKVGLAVAFLVLVVLLVRYFTGHTTDENGNREFNGSKTKSDDIINAVVGIVAAAVTIVVVAIPEGLPLAVTLTLAYSMKRMMADQAMVRKLSACETMGSATTICTDKTGTLTLNRMKVTKFWLGQESMEEGASSISPFVVDLIHQGVALNTTGSVYRASPGTEYEFSGSPTEKAILSWAVVELKMDMEKTKKCYAVLQVEAFNSQKKRSGVLIGRNDDDTVHVHWKGAAEMILALCSSYYDASGVEKDLDDDERTKFEQIIQGMAASSLRCIAFAHKQVPEEEYQNLKEQKKLKEDNLTLLGLVGIKDPCRPGVKKAVEDCQYAGVNIKMITGDNVFTARAIATECGILKPGQDLSSGAVVEGEEFRNYTPQERMEKVEKIQVMARSSPFDKLLMVQCLKQKGHVVA</sequence>
<keyword evidence="4 6" id="KW-1133">Transmembrane helix</keyword>
<dbReference type="Pfam" id="PF13246">
    <property type="entry name" value="Cation_ATPase"/>
    <property type="match status" value="1"/>
</dbReference>
<dbReference type="Proteomes" id="UP000593577">
    <property type="component" value="Unassembled WGS sequence"/>
</dbReference>
<keyword evidence="5 6" id="KW-0472">Membrane</keyword>
<keyword evidence="2 6" id="KW-0812">Transmembrane</keyword>
<dbReference type="NCBIfam" id="TIGR01494">
    <property type="entry name" value="ATPase_P-type"/>
    <property type="match status" value="1"/>
</dbReference>
<dbReference type="PRINTS" id="PR00119">
    <property type="entry name" value="CATATPASE"/>
</dbReference>
<evidence type="ECO:0000256" key="4">
    <source>
        <dbReference type="ARBA" id="ARBA00022989"/>
    </source>
</evidence>
<proteinExistence type="predicted"/>
<dbReference type="PANTHER" id="PTHR24093">
    <property type="entry name" value="CATION TRANSPORTING ATPASE"/>
    <property type="match status" value="1"/>
</dbReference>
<dbReference type="PANTHER" id="PTHR24093:SF434">
    <property type="entry name" value="CALCIUM-TRANSPORTING ATPASE 13, PLASMA MEMBRANE-TYPE-RELATED"/>
    <property type="match status" value="1"/>
</dbReference>
<dbReference type="GO" id="GO:0016887">
    <property type="term" value="F:ATP hydrolysis activity"/>
    <property type="evidence" value="ECO:0007669"/>
    <property type="project" value="InterPro"/>
</dbReference>
<gene>
    <name evidence="7" type="ORF">Goari_026535</name>
</gene>
<dbReference type="AlphaFoldDB" id="A0A7J8XDZ8"/>
<protein>
    <recommendedName>
        <fullName evidence="9">Calcium-transporting ATPase</fullName>
    </recommendedName>
</protein>
<dbReference type="InterPro" id="IPR008250">
    <property type="entry name" value="ATPase_P-typ_transduc_dom_A_sf"/>
</dbReference>
<dbReference type="SUPFAM" id="SSF81653">
    <property type="entry name" value="Calcium ATPase, transduction domain A"/>
    <property type="match status" value="1"/>
</dbReference>
<dbReference type="Gene3D" id="3.40.1110.10">
    <property type="entry name" value="Calcium-transporting ATPase, cytoplasmic domain N"/>
    <property type="match status" value="1"/>
</dbReference>
<evidence type="ECO:0000256" key="2">
    <source>
        <dbReference type="ARBA" id="ARBA00022692"/>
    </source>
</evidence>
<name>A0A7J8XDZ8_GOSAI</name>
<evidence type="ECO:0000313" key="8">
    <source>
        <dbReference type="Proteomes" id="UP000593577"/>
    </source>
</evidence>
<dbReference type="PROSITE" id="PS00154">
    <property type="entry name" value="ATPASE_E1_E2"/>
    <property type="match status" value="1"/>
</dbReference>
<dbReference type="GO" id="GO:0005388">
    <property type="term" value="F:P-type calcium transporter activity"/>
    <property type="evidence" value="ECO:0007669"/>
    <property type="project" value="TreeGrafter"/>
</dbReference>
<dbReference type="InterPro" id="IPR018303">
    <property type="entry name" value="ATPase_P-typ_P_site"/>
</dbReference>
<evidence type="ECO:0000256" key="5">
    <source>
        <dbReference type="ARBA" id="ARBA00023136"/>
    </source>
</evidence>
<evidence type="ECO:0008006" key="9">
    <source>
        <dbReference type="Google" id="ProtNLM"/>
    </source>
</evidence>
<dbReference type="PRINTS" id="PR00121">
    <property type="entry name" value="NAKATPASE"/>
</dbReference>
<reference evidence="7 8" key="1">
    <citation type="journal article" date="2019" name="Genome Biol. Evol.">
        <title>Insights into the evolution of the New World diploid cottons (Gossypium, subgenus Houzingenia) based on genome sequencing.</title>
        <authorList>
            <person name="Grover C.E."/>
            <person name="Arick M.A. 2nd"/>
            <person name="Thrash A."/>
            <person name="Conover J.L."/>
            <person name="Sanders W.S."/>
            <person name="Peterson D.G."/>
            <person name="Frelichowski J.E."/>
            <person name="Scheffler J.A."/>
            <person name="Scheffler B.E."/>
            <person name="Wendel J.F."/>
        </authorList>
    </citation>
    <scope>NUCLEOTIDE SEQUENCE [LARGE SCALE GENOMIC DNA]</scope>
    <source>
        <strain evidence="7">185</strain>
        <tissue evidence="7">Leaf</tissue>
    </source>
</reference>
<dbReference type="FunFam" id="3.40.1110.10:FF:000013">
    <property type="entry name" value="Calcium-transporting ATPase"/>
    <property type="match status" value="1"/>
</dbReference>
<comment type="caution">
    <text evidence="7">The sequence shown here is derived from an EMBL/GenBank/DDBJ whole genome shotgun (WGS) entry which is preliminary data.</text>
</comment>
<dbReference type="EMBL" id="JABFAA010000006">
    <property type="protein sequence ID" value="MBA0684989.1"/>
    <property type="molecule type" value="Genomic_DNA"/>
</dbReference>
<dbReference type="GO" id="GO:0005886">
    <property type="term" value="C:plasma membrane"/>
    <property type="evidence" value="ECO:0007669"/>
    <property type="project" value="TreeGrafter"/>
</dbReference>
<dbReference type="InterPro" id="IPR023298">
    <property type="entry name" value="ATPase_P-typ_TM_dom_sf"/>
</dbReference>
<evidence type="ECO:0000256" key="1">
    <source>
        <dbReference type="ARBA" id="ARBA00004370"/>
    </source>
</evidence>
<dbReference type="SUPFAM" id="SSF56784">
    <property type="entry name" value="HAD-like"/>
    <property type="match status" value="1"/>
</dbReference>
<dbReference type="GO" id="GO:0005524">
    <property type="term" value="F:ATP binding"/>
    <property type="evidence" value="ECO:0007669"/>
    <property type="project" value="InterPro"/>
</dbReference>
<dbReference type="InterPro" id="IPR023214">
    <property type="entry name" value="HAD_sf"/>
</dbReference>
<accession>A0A7J8XDZ8</accession>
<evidence type="ECO:0000313" key="7">
    <source>
        <dbReference type="EMBL" id="MBA0684989.1"/>
    </source>
</evidence>
<dbReference type="SUPFAM" id="SSF81660">
    <property type="entry name" value="Metal cation-transporting ATPase, ATP-binding domain N"/>
    <property type="match status" value="1"/>
</dbReference>
<organism evidence="7 8">
    <name type="scientific">Gossypium aridum</name>
    <name type="common">American cotton</name>
    <name type="synonym">Erioxylum aridum</name>
    <dbReference type="NCBI Taxonomy" id="34290"/>
    <lineage>
        <taxon>Eukaryota</taxon>
        <taxon>Viridiplantae</taxon>
        <taxon>Streptophyta</taxon>
        <taxon>Embryophyta</taxon>
        <taxon>Tracheophyta</taxon>
        <taxon>Spermatophyta</taxon>
        <taxon>Magnoliopsida</taxon>
        <taxon>eudicotyledons</taxon>
        <taxon>Gunneridae</taxon>
        <taxon>Pentapetalae</taxon>
        <taxon>rosids</taxon>
        <taxon>malvids</taxon>
        <taxon>Malvales</taxon>
        <taxon>Malvaceae</taxon>
        <taxon>Malvoideae</taxon>
        <taxon>Gossypium</taxon>
    </lineage>
</organism>